<evidence type="ECO:0000259" key="2">
    <source>
        <dbReference type="PROSITE" id="PS50086"/>
    </source>
</evidence>
<dbReference type="PANTHER" id="PTHR47219:SF9">
    <property type="entry name" value="GTPASE ACTIVATING PROTEIN AND CENTROSOME-ASSOCIATED, ISOFORM B"/>
    <property type="match status" value="1"/>
</dbReference>
<dbReference type="SMART" id="SM00164">
    <property type="entry name" value="TBC"/>
    <property type="match status" value="1"/>
</dbReference>
<dbReference type="PROSITE" id="PS50086">
    <property type="entry name" value="TBC_RABGAP"/>
    <property type="match status" value="1"/>
</dbReference>
<feature type="compositionally biased region" description="Polar residues" evidence="1">
    <location>
        <begin position="32"/>
        <end position="61"/>
    </location>
</feature>
<proteinExistence type="predicted"/>
<reference evidence="3 4" key="1">
    <citation type="journal article" date="2021" name="Sci. Rep.">
        <title>The genome of the diatom Chaetoceros tenuissimus carries an ancient integrated fragment of an extant virus.</title>
        <authorList>
            <person name="Hongo Y."/>
            <person name="Kimura K."/>
            <person name="Takaki Y."/>
            <person name="Yoshida Y."/>
            <person name="Baba S."/>
            <person name="Kobayashi G."/>
            <person name="Nagasaki K."/>
            <person name="Hano T."/>
            <person name="Tomaru Y."/>
        </authorList>
    </citation>
    <scope>NUCLEOTIDE SEQUENCE [LARGE SCALE GENOMIC DNA]</scope>
    <source>
        <strain evidence="3 4">NIES-3715</strain>
    </source>
</reference>
<evidence type="ECO:0000313" key="4">
    <source>
        <dbReference type="Proteomes" id="UP001054902"/>
    </source>
</evidence>
<dbReference type="Gene3D" id="1.10.472.80">
    <property type="entry name" value="Ypt/Rab-GAP domain of gyp1p, domain 3"/>
    <property type="match status" value="1"/>
</dbReference>
<dbReference type="PANTHER" id="PTHR47219">
    <property type="entry name" value="RAB GTPASE-ACTIVATING PROTEIN 1-LIKE"/>
    <property type="match status" value="1"/>
</dbReference>
<feature type="region of interest" description="Disordered" evidence="1">
    <location>
        <begin position="1"/>
        <end position="61"/>
    </location>
</feature>
<dbReference type="InterPro" id="IPR050302">
    <property type="entry name" value="Rab_GAP_TBC_domain"/>
</dbReference>
<dbReference type="InterPro" id="IPR035969">
    <property type="entry name" value="Rab-GAP_TBC_sf"/>
</dbReference>
<name>A0AAD3CW10_9STRA</name>
<dbReference type="SUPFAM" id="SSF47923">
    <property type="entry name" value="Ypt/Rab-GAP domain of gyp1p"/>
    <property type="match status" value="3"/>
</dbReference>
<dbReference type="Pfam" id="PF00566">
    <property type="entry name" value="RabGAP-TBC"/>
    <property type="match status" value="1"/>
</dbReference>
<dbReference type="InterPro" id="IPR000195">
    <property type="entry name" value="Rab-GAP-TBC_dom"/>
</dbReference>
<organism evidence="3 4">
    <name type="scientific">Chaetoceros tenuissimus</name>
    <dbReference type="NCBI Taxonomy" id="426638"/>
    <lineage>
        <taxon>Eukaryota</taxon>
        <taxon>Sar</taxon>
        <taxon>Stramenopiles</taxon>
        <taxon>Ochrophyta</taxon>
        <taxon>Bacillariophyta</taxon>
        <taxon>Coscinodiscophyceae</taxon>
        <taxon>Chaetocerotophycidae</taxon>
        <taxon>Chaetocerotales</taxon>
        <taxon>Chaetocerotaceae</taxon>
        <taxon>Chaetoceros</taxon>
    </lineage>
</organism>
<feature type="region of interest" description="Disordered" evidence="1">
    <location>
        <begin position="411"/>
        <end position="451"/>
    </location>
</feature>
<gene>
    <name evidence="3" type="ORF">CTEN210_09553</name>
</gene>
<keyword evidence="4" id="KW-1185">Reference proteome</keyword>
<dbReference type="GO" id="GO:0005096">
    <property type="term" value="F:GTPase activator activity"/>
    <property type="evidence" value="ECO:0007669"/>
    <property type="project" value="TreeGrafter"/>
</dbReference>
<feature type="domain" description="Rab-GAP TBC" evidence="2">
    <location>
        <begin position="878"/>
        <end position="1227"/>
    </location>
</feature>
<accession>A0AAD3CW10</accession>
<feature type="compositionally biased region" description="Basic and acidic residues" evidence="1">
    <location>
        <begin position="414"/>
        <end position="425"/>
    </location>
</feature>
<comment type="caution">
    <text evidence="3">The sequence shown here is derived from an EMBL/GenBank/DDBJ whole genome shotgun (WGS) entry which is preliminary data.</text>
</comment>
<feature type="compositionally biased region" description="Basic residues" evidence="1">
    <location>
        <begin position="1"/>
        <end position="20"/>
    </location>
</feature>
<dbReference type="Gene3D" id="1.10.8.270">
    <property type="entry name" value="putative rabgap domain of human tbc1 domain family member 14 like domains"/>
    <property type="match status" value="1"/>
</dbReference>
<evidence type="ECO:0000313" key="3">
    <source>
        <dbReference type="EMBL" id="GFH53077.1"/>
    </source>
</evidence>
<sequence length="1307" mass="146122">MAQGKRSTKRNNKKKNRKKTSGLGSRAETKTDPTTIATDNSTNSSASINENNIQIDQSLTQSDEVQGIISCDDENNEESSEAMAVGSVEPSFSIGVDDEEKKESDCEIAEKKGNISSGVVPDDLSMKNVENSGLKTCTDQENNEEKAELNEVNEKIMIDDSGENEANIVNVPAMLQSSIEQSNFSEEKGPSMANTVVDMSKTEVESLLNGETEDGIHLKVEIEKKEGKDSDSPIDKIIDCEQAYSVHSQECQEDSGKEDIDINASEKEIILVNTIDMETDLKDKMDCVEKFVEDASSHDENENIEIAKKVIPVEIEEKKELNCTEGRSQDDEIAKTNANTKLDTTIDSMEVENGGIEYEQECQEAQIISKAIPTPACREISLIDTDEADNSNLCDDSHLNSMNVEDYSISASHSADKPYTNEKESPSSQSPLTPQRPRALSNKFTKPMSPFQSKMAEKIALAISREDQKFSDLMSNLSGSKSESGDTGPLYIDKELVRGAFNTLSNSTNACISPNPSFGNDQHIGLERERKEVHDQDCKVAVEIQLSPKRNRQLSYSDRNEQGSEILKWVISILCGTARTSPDESSDDNMKRLNRLLSTREDINLFFRRVTDQINSIDERSKSYSRALSNDSEVTEEKKVTSIESAALLLLRRSGGLKAFQVPILEIGGNALRLEFTSFLAEIAALTGVEVPKGDTSRFDSHVHEGIPFRDVLFGFDDDTFLLILAFLKEACTIQNTPTKETRPAPQFSSSFDVDIVTEDNSAAGTCETPIAQQISDKKMMDCLTDKRNNTTVSPIVLTSLTIAPPDFETCNYHKPPTVSPCPFETSVWNLPSIVLIVLGCLGDPVAVCRMKMVNRFCNRIVKENEYIVMRDAVRLGGLPNHIRPAFWMWITLDKCQNLQEAVLSDSPQIEKVKGMSTFRVYEQKGRSSTWHKVIERDVARAFGNLPPHKTQGNRKNSIVRALMAWGQNHLLRRHRDGTCRVVSSSNASIQEGEAVRRILTSPPQRKSEYERELERSETVSDWGGISPVGSNISSAGSIVRTNSIDASVVLSGNGLTQEMKIGLQSKLETILDVIAAVHEGFGYCQGMDYIVAHLLRVLQETVEYNAPKNRLSPSIVSVAQWQKNTKVPIDETEIVEETVFRVMHTLLCTYNLRHMYWPELRALKTCCRVFEKLVEKKLPVLADHFEHHDLKIGLFALGWFQTCFLYIPSMPSKTVNRIWDIWLVERSPKIYFRVATAILFLSQPILLNNELEGMMQYINTFPDSTIFSQDILINCALQIKITNRMLSEIELSVIRENEIAHGLKSY</sequence>
<feature type="region of interest" description="Disordered" evidence="1">
    <location>
        <begin position="74"/>
        <end position="101"/>
    </location>
</feature>
<dbReference type="Proteomes" id="UP001054902">
    <property type="component" value="Unassembled WGS sequence"/>
</dbReference>
<evidence type="ECO:0000256" key="1">
    <source>
        <dbReference type="SAM" id="MobiDB-lite"/>
    </source>
</evidence>
<protein>
    <recommendedName>
        <fullName evidence="2">Rab-GAP TBC domain-containing protein</fullName>
    </recommendedName>
</protein>
<dbReference type="EMBL" id="BLLK01000046">
    <property type="protein sequence ID" value="GFH53077.1"/>
    <property type="molecule type" value="Genomic_DNA"/>
</dbReference>
<dbReference type="GO" id="GO:0031267">
    <property type="term" value="F:small GTPase binding"/>
    <property type="evidence" value="ECO:0007669"/>
    <property type="project" value="TreeGrafter"/>
</dbReference>